<dbReference type="InParanoid" id="A0A1Y2BLD4"/>
<evidence type="ECO:0000259" key="1">
    <source>
        <dbReference type="Pfam" id="PF18129"/>
    </source>
</evidence>
<sequence>MVQDAAAGGVPLAMKGVVVGIGMRDIDVVWDVPFMGGETLQGVHLIAVRPSRSRRASISRDRSLPWALPLRQLPLARKHHSSPSSVLSLSFPCTTTSRHELPHDPSIKTEITCRSCKIPDVDHQSPTGRCNMAMQQRECDLHLNRTRHLWSLISRDSNRC</sequence>
<reference evidence="2 3" key="1">
    <citation type="submission" date="2016-07" db="EMBL/GenBank/DDBJ databases">
        <title>Pervasive Adenine N6-methylation of Active Genes in Fungi.</title>
        <authorList>
            <consortium name="DOE Joint Genome Institute"/>
            <person name="Mondo S.J."/>
            <person name="Dannebaum R.O."/>
            <person name="Kuo R.C."/>
            <person name="Labutti K."/>
            <person name="Haridas S."/>
            <person name="Kuo A."/>
            <person name="Salamov A."/>
            <person name="Ahrendt S.R."/>
            <person name="Lipzen A."/>
            <person name="Sullivan W."/>
            <person name="Andreopoulos W.B."/>
            <person name="Clum A."/>
            <person name="Lindquist E."/>
            <person name="Daum C."/>
            <person name="Ramamoorthy G.K."/>
            <person name="Gryganskyi A."/>
            <person name="Culley D."/>
            <person name="Magnuson J.K."/>
            <person name="James T.Y."/>
            <person name="O'Malley M.A."/>
            <person name="Stajich J.E."/>
            <person name="Spatafora J.W."/>
            <person name="Visel A."/>
            <person name="Grigoriev I.V."/>
        </authorList>
    </citation>
    <scope>NUCLEOTIDE SEQUENCE [LARGE SCALE GENOMIC DNA]</scope>
    <source>
        <strain evidence="2 3">68-887.2</strain>
    </source>
</reference>
<name>A0A1Y2BLD4_9TREE</name>
<protein>
    <recommendedName>
        <fullName evidence="1">5'-3' exoribonuclease 1 SH3-like domain-containing protein</fullName>
    </recommendedName>
</protein>
<feature type="domain" description="5'-3' exoribonuclease 1 SH3-like" evidence="1">
    <location>
        <begin position="7"/>
        <end position="42"/>
    </location>
</feature>
<dbReference type="Gene3D" id="2.30.30.750">
    <property type="match status" value="1"/>
</dbReference>
<dbReference type="EMBL" id="MCFC01000001">
    <property type="protein sequence ID" value="ORY35579.1"/>
    <property type="molecule type" value="Genomic_DNA"/>
</dbReference>
<dbReference type="AlphaFoldDB" id="A0A1Y2BLD4"/>
<dbReference type="Pfam" id="PF18129">
    <property type="entry name" value="SH3_12"/>
    <property type="match status" value="1"/>
</dbReference>
<dbReference type="STRING" id="71784.A0A1Y2BLD4"/>
<accession>A0A1Y2BLD4</accession>
<gene>
    <name evidence="2" type="ORF">BCR39DRAFT_21408</name>
</gene>
<dbReference type="OrthoDB" id="372487at2759"/>
<dbReference type="InterPro" id="IPR047008">
    <property type="entry name" value="XRN1_SH3_sf"/>
</dbReference>
<evidence type="ECO:0000313" key="3">
    <source>
        <dbReference type="Proteomes" id="UP000193986"/>
    </source>
</evidence>
<comment type="caution">
    <text evidence="2">The sequence shown here is derived from an EMBL/GenBank/DDBJ whole genome shotgun (WGS) entry which is preliminary data.</text>
</comment>
<evidence type="ECO:0000313" key="2">
    <source>
        <dbReference type="EMBL" id="ORY35579.1"/>
    </source>
</evidence>
<organism evidence="2 3">
    <name type="scientific">Naematelia encephala</name>
    <dbReference type="NCBI Taxonomy" id="71784"/>
    <lineage>
        <taxon>Eukaryota</taxon>
        <taxon>Fungi</taxon>
        <taxon>Dikarya</taxon>
        <taxon>Basidiomycota</taxon>
        <taxon>Agaricomycotina</taxon>
        <taxon>Tremellomycetes</taxon>
        <taxon>Tremellales</taxon>
        <taxon>Naemateliaceae</taxon>
        <taxon>Naematelia</taxon>
    </lineage>
</organism>
<dbReference type="InterPro" id="IPR041385">
    <property type="entry name" value="SH3_12"/>
</dbReference>
<proteinExistence type="predicted"/>
<dbReference type="Proteomes" id="UP000193986">
    <property type="component" value="Unassembled WGS sequence"/>
</dbReference>
<keyword evidence="3" id="KW-1185">Reference proteome</keyword>